<evidence type="ECO:0000313" key="3">
    <source>
        <dbReference type="Proteomes" id="UP000676336"/>
    </source>
</evidence>
<gene>
    <name evidence="2" type="ORF">SMN809_LOCUS58534</name>
</gene>
<evidence type="ECO:0000256" key="1">
    <source>
        <dbReference type="SAM" id="MobiDB-lite"/>
    </source>
</evidence>
<feature type="non-terminal residue" evidence="2">
    <location>
        <position position="1"/>
    </location>
</feature>
<feature type="compositionally biased region" description="Polar residues" evidence="1">
    <location>
        <begin position="20"/>
        <end position="41"/>
    </location>
</feature>
<accession>A0A8S3DX70</accession>
<dbReference type="EMBL" id="CAJOBI010219959">
    <property type="protein sequence ID" value="CAF5038887.1"/>
    <property type="molecule type" value="Genomic_DNA"/>
</dbReference>
<name>A0A8S3DX70_9BILA</name>
<comment type="caution">
    <text evidence="2">The sequence shown here is derived from an EMBL/GenBank/DDBJ whole genome shotgun (WGS) entry which is preliminary data.</text>
</comment>
<evidence type="ECO:0000313" key="2">
    <source>
        <dbReference type="EMBL" id="CAF5038887.1"/>
    </source>
</evidence>
<reference evidence="2" key="1">
    <citation type="submission" date="2021-02" db="EMBL/GenBank/DDBJ databases">
        <authorList>
            <person name="Nowell W R."/>
        </authorList>
    </citation>
    <scope>NUCLEOTIDE SEQUENCE</scope>
</reference>
<organism evidence="2 3">
    <name type="scientific">Rotaria magnacalcarata</name>
    <dbReference type="NCBI Taxonomy" id="392030"/>
    <lineage>
        <taxon>Eukaryota</taxon>
        <taxon>Metazoa</taxon>
        <taxon>Spiralia</taxon>
        <taxon>Gnathifera</taxon>
        <taxon>Rotifera</taxon>
        <taxon>Eurotatoria</taxon>
        <taxon>Bdelloidea</taxon>
        <taxon>Philodinida</taxon>
        <taxon>Philodinidae</taxon>
        <taxon>Rotaria</taxon>
    </lineage>
</organism>
<sequence>MSIDVHSGRRAISAPRLRSNPRNMTNRRGLNDSPVTTVSQD</sequence>
<feature type="non-terminal residue" evidence="2">
    <location>
        <position position="41"/>
    </location>
</feature>
<feature type="region of interest" description="Disordered" evidence="1">
    <location>
        <begin position="1"/>
        <end position="41"/>
    </location>
</feature>
<proteinExistence type="predicted"/>
<protein>
    <submittedName>
        <fullName evidence="2">Uncharacterized protein</fullName>
    </submittedName>
</protein>
<dbReference type="AlphaFoldDB" id="A0A8S3DX70"/>
<dbReference type="Proteomes" id="UP000676336">
    <property type="component" value="Unassembled WGS sequence"/>
</dbReference>